<keyword evidence="3" id="KW-1185">Reference proteome</keyword>
<dbReference type="EMBL" id="BAAATD010000013">
    <property type="protein sequence ID" value="GAA2626585.1"/>
    <property type="molecule type" value="Genomic_DNA"/>
</dbReference>
<evidence type="ECO:0000256" key="1">
    <source>
        <dbReference type="SAM" id="MobiDB-lite"/>
    </source>
</evidence>
<sequence>MNRGDNMDRNHRHAHGENEMTDPDNLAEQAQLSTSLLLDRYEKPRSAAGRPGTAGQTPDLECRAVRAELEMGGGGDAAGGW</sequence>
<evidence type="ECO:0000313" key="2">
    <source>
        <dbReference type="EMBL" id="GAA2626585.1"/>
    </source>
</evidence>
<comment type="caution">
    <text evidence="2">The sequence shown here is derived from an EMBL/GenBank/DDBJ whole genome shotgun (WGS) entry which is preliminary data.</text>
</comment>
<reference evidence="3" key="1">
    <citation type="journal article" date="2019" name="Int. J. Syst. Evol. Microbiol.">
        <title>The Global Catalogue of Microorganisms (GCM) 10K type strain sequencing project: providing services to taxonomists for standard genome sequencing and annotation.</title>
        <authorList>
            <consortium name="The Broad Institute Genomics Platform"/>
            <consortium name="The Broad Institute Genome Sequencing Center for Infectious Disease"/>
            <person name="Wu L."/>
            <person name="Ma J."/>
        </authorList>
    </citation>
    <scope>NUCLEOTIDE SEQUENCE [LARGE SCALE GENOMIC DNA]</scope>
    <source>
        <strain evidence="3">JCM 6833</strain>
    </source>
</reference>
<proteinExistence type="predicted"/>
<evidence type="ECO:0000313" key="3">
    <source>
        <dbReference type="Proteomes" id="UP001501509"/>
    </source>
</evidence>
<gene>
    <name evidence="2" type="ORF">GCM10010411_74430</name>
</gene>
<dbReference type="Proteomes" id="UP001501509">
    <property type="component" value="Unassembled WGS sequence"/>
</dbReference>
<name>A0ABP6CSR1_9ACTN</name>
<protein>
    <submittedName>
        <fullName evidence="2">Uncharacterized protein</fullName>
    </submittedName>
</protein>
<accession>A0ABP6CSR1</accession>
<organism evidence="2 3">
    <name type="scientific">Actinomadura fulvescens</name>
    <dbReference type="NCBI Taxonomy" id="46160"/>
    <lineage>
        <taxon>Bacteria</taxon>
        <taxon>Bacillati</taxon>
        <taxon>Actinomycetota</taxon>
        <taxon>Actinomycetes</taxon>
        <taxon>Streptosporangiales</taxon>
        <taxon>Thermomonosporaceae</taxon>
        <taxon>Actinomadura</taxon>
    </lineage>
</organism>
<feature type="region of interest" description="Disordered" evidence="1">
    <location>
        <begin position="1"/>
        <end position="59"/>
    </location>
</feature>